<dbReference type="PANTHER" id="PTHR28181:SF1">
    <property type="entry name" value="COLD TOLERANCE PROTEIN 1"/>
    <property type="match status" value="1"/>
</dbReference>
<comment type="caution">
    <text evidence="1">The sequence shown here is derived from an EMBL/GenBank/DDBJ whole genome shotgun (WGS) entry which is preliminary data.</text>
</comment>
<dbReference type="EMBL" id="BAAFGZ010000239">
    <property type="protein sequence ID" value="GAB0137000.1"/>
    <property type="molecule type" value="Genomic_DNA"/>
</dbReference>
<reference evidence="2" key="1">
    <citation type="submission" date="2024-06" db="EMBL/GenBank/DDBJ databases">
        <title>Draft Genome Sequences of Epichloe bromicola Strains Isolated from Elymus ciliaris.</title>
        <authorList>
            <consortium name="Epichloe bromicola genome sequencing consortium"/>
            <person name="Miura A."/>
            <person name="Imano S."/>
            <person name="Ashida A."/>
            <person name="Sato I."/>
            <person name="Chiba S."/>
            <person name="Tanaka A."/>
            <person name="Camagna M."/>
            <person name="Takemoto D."/>
        </authorList>
    </citation>
    <scope>NUCLEOTIDE SEQUENCE [LARGE SCALE GENOMIC DNA]</scope>
    <source>
        <strain evidence="2">DP</strain>
    </source>
</reference>
<dbReference type="Pfam" id="PF12710">
    <property type="entry name" value="HAD"/>
    <property type="match status" value="1"/>
</dbReference>
<dbReference type="SUPFAM" id="SSF56784">
    <property type="entry name" value="HAD-like"/>
    <property type="match status" value="1"/>
</dbReference>
<evidence type="ECO:0000313" key="1">
    <source>
        <dbReference type="EMBL" id="GAB0137000.1"/>
    </source>
</evidence>
<protein>
    <recommendedName>
        <fullName evidence="3">Haloacid dehalogenase-like hydrolase</fullName>
    </recommendedName>
</protein>
<dbReference type="InterPro" id="IPR050849">
    <property type="entry name" value="HAD-like_hydrolase_phosphatase"/>
</dbReference>
<accession>A0ABQ0CU90</accession>
<name>A0ABQ0CU90_9HYPO</name>
<keyword evidence="2" id="KW-1185">Reference proteome</keyword>
<dbReference type="InterPro" id="IPR036412">
    <property type="entry name" value="HAD-like_sf"/>
</dbReference>
<dbReference type="Gene3D" id="3.40.50.1000">
    <property type="entry name" value="HAD superfamily/HAD-like"/>
    <property type="match status" value="1"/>
</dbReference>
<sequence length="286" mass="31950">MALHMRRALPQMRLVLDFDGTITQRDTIGELAQSAIRRKKHQTQRDLQRAWDDAVRKYLQDHQSYTANFTPPESERRAVEEEERFLAGLRPIEEASLTRVSHSGLFAGLEKSDLVQMGVEAVSTGRVRITEGYPDLLEEARRGGAKVDVLSVNWSRSFIEGVLHRHAGVNVVANEVSEDGSIHGPSPCMPRITTAPDKVRAFRRIVGEDQKAFYFGDSATDLTCLLLCRGIVLARDKESSSLLKTLSRIGTDVPHVGSAQDHADKRLFWARNFREVMQSGVLGATT</sequence>
<evidence type="ECO:0008006" key="3">
    <source>
        <dbReference type="Google" id="ProtNLM"/>
    </source>
</evidence>
<evidence type="ECO:0000313" key="2">
    <source>
        <dbReference type="Proteomes" id="UP001562357"/>
    </source>
</evidence>
<dbReference type="Proteomes" id="UP001562357">
    <property type="component" value="Unassembled WGS sequence"/>
</dbReference>
<proteinExistence type="predicted"/>
<dbReference type="PANTHER" id="PTHR28181">
    <property type="entry name" value="UPF0655 PROTEIN YCR015C"/>
    <property type="match status" value="1"/>
</dbReference>
<gene>
    <name evidence="1" type="primary">g5283</name>
    <name evidence="1" type="ORF">EsDP_00005283</name>
</gene>
<organism evidence="1 2">
    <name type="scientific">Epichloe bromicola</name>
    <dbReference type="NCBI Taxonomy" id="79588"/>
    <lineage>
        <taxon>Eukaryota</taxon>
        <taxon>Fungi</taxon>
        <taxon>Dikarya</taxon>
        <taxon>Ascomycota</taxon>
        <taxon>Pezizomycotina</taxon>
        <taxon>Sordariomycetes</taxon>
        <taxon>Hypocreomycetidae</taxon>
        <taxon>Hypocreales</taxon>
        <taxon>Clavicipitaceae</taxon>
        <taxon>Epichloe</taxon>
    </lineage>
</organism>
<dbReference type="InterPro" id="IPR023214">
    <property type="entry name" value="HAD_sf"/>
</dbReference>